<feature type="compositionally biased region" description="Basic and acidic residues" evidence="4">
    <location>
        <begin position="523"/>
        <end position="536"/>
    </location>
</feature>
<dbReference type="Proteomes" id="UP000738325">
    <property type="component" value="Unassembled WGS sequence"/>
</dbReference>
<dbReference type="PANTHER" id="PTHR16017:SF0">
    <property type="entry name" value="WD REPEAT-CONTAINING PROTEIN 70"/>
    <property type="match status" value="1"/>
</dbReference>
<dbReference type="AlphaFoldDB" id="A0A9P6RKT0"/>
<dbReference type="GO" id="GO:0005634">
    <property type="term" value="C:nucleus"/>
    <property type="evidence" value="ECO:0007669"/>
    <property type="project" value="TreeGrafter"/>
</dbReference>
<dbReference type="PROSITE" id="PS50082">
    <property type="entry name" value="WD_REPEATS_2"/>
    <property type="match status" value="3"/>
</dbReference>
<evidence type="ECO:0000256" key="3">
    <source>
        <dbReference type="PROSITE-ProRule" id="PRU00221"/>
    </source>
</evidence>
<proteinExistence type="predicted"/>
<feature type="compositionally biased region" description="Basic and acidic residues" evidence="4">
    <location>
        <begin position="25"/>
        <end position="38"/>
    </location>
</feature>
<dbReference type="InterPro" id="IPR036322">
    <property type="entry name" value="WD40_repeat_dom_sf"/>
</dbReference>
<name>A0A9P6RKT0_9FUNG</name>
<organism evidence="5 6">
    <name type="scientific">Dissophora globulifera</name>
    <dbReference type="NCBI Taxonomy" id="979702"/>
    <lineage>
        <taxon>Eukaryota</taxon>
        <taxon>Fungi</taxon>
        <taxon>Fungi incertae sedis</taxon>
        <taxon>Mucoromycota</taxon>
        <taxon>Mortierellomycotina</taxon>
        <taxon>Mortierellomycetes</taxon>
        <taxon>Mortierellales</taxon>
        <taxon>Mortierellaceae</taxon>
        <taxon>Dissophora</taxon>
    </lineage>
</organism>
<dbReference type="Gene3D" id="2.130.10.10">
    <property type="entry name" value="YVTN repeat-like/Quinoprotein amine dehydrogenase"/>
    <property type="match status" value="2"/>
</dbReference>
<feature type="repeat" description="WD" evidence="3">
    <location>
        <begin position="247"/>
        <end position="289"/>
    </location>
</feature>
<reference evidence="5" key="1">
    <citation type="journal article" date="2020" name="Fungal Divers.">
        <title>Resolving the Mortierellaceae phylogeny through synthesis of multi-gene phylogenetics and phylogenomics.</title>
        <authorList>
            <person name="Vandepol N."/>
            <person name="Liber J."/>
            <person name="Desiro A."/>
            <person name="Na H."/>
            <person name="Kennedy M."/>
            <person name="Barry K."/>
            <person name="Grigoriev I.V."/>
            <person name="Miller A.N."/>
            <person name="O'Donnell K."/>
            <person name="Stajich J.E."/>
            <person name="Bonito G."/>
        </authorList>
    </citation>
    <scope>NUCLEOTIDE SEQUENCE</scope>
    <source>
        <strain evidence="5">REB-010B</strain>
    </source>
</reference>
<dbReference type="EMBL" id="JAAAIP010000311">
    <property type="protein sequence ID" value="KAG0319754.1"/>
    <property type="molecule type" value="Genomic_DNA"/>
</dbReference>
<comment type="caution">
    <text evidence="5">The sequence shown here is derived from an EMBL/GenBank/DDBJ whole genome shotgun (WGS) entry which is preliminary data.</text>
</comment>
<dbReference type="SUPFAM" id="SSF50978">
    <property type="entry name" value="WD40 repeat-like"/>
    <property type="match status" value="1"/>
</dbReference>
<feature type="compositionally biased region" description="Low complexity" evidence="4">
    <location>
        <begin position="10"/>
        <end position="22"/>
    </location>
</feature>
<feature type="region of interest" description="Disordered" evidence="4">
    <location>
        <begin position="1"/>
        <end position="129"/>
    </location>
</feature>
<feature type="compositionally biased region" description="Acidic residues" evidence="4">
    <location>
        <begin position="107"/>
        <end position="129"/>
    </location>
</feature>
<keyword evidence="1 3" id="KW-0853">WD repeat</keyword>
<feature type="region of interest" description="Disordered" evidence="4">
    <location>
        <begin position="587"/>
        <end position="616"/>
    </location>
</feature>
<gene>
    <name evidence="5" type="ORF">BGZ99_004946</name>
</gene>
<evidence type="ECO:0000313" key="5">
    <source>
        <dbReference type="EMBL" id="KAG0319754.1"/>
    </source>
</evidence>
<dbReference type="SMART" id="SM00320">
    <property type="entry name" value="WD40"/>
    <property type="match status" value="6"/>
</dbReference>
<evidence type="ECO:0000256" key="4">
    <source>
        <dbReference type="SAM" id="MobiDB-lite"/>
    </source>
</evidence>
<evidence type="ECO:0008006" key="7">
    <source>
        <dbReference type="Google" id="ProtNLM"/>
    </source>
</evidence>
<protein>
    <recommendedName>
        <fullName evidence="7">WD repeat-containing protein 70</fullName>
    </recommendedName>
</protein>
<dbReference type="InterPro" id="IPR001680">
    <property type="entry name" value="WD40_rpt"/>
</dbReference>
<feature type="repeat" description="WD" evidence="3">
    <location>
        <begin position="146"/>
        <end position="178"/>
    </location>
</feature>
<dbReference type="InterPro" id="IPR015943">
    <property type="entry name" value="WD40/YVTN_repeat-like_dom_sf"/>
</dbReference>
<feature type="repeat" description="WD" evidence="3">
    <location>
        <begin position="354"/>
        <end position="379"/>
    </location>
</feature>
<dbReference type="PRINTS" id="PR00320">
    <property type="entry name" value="GPROTEINBRPT"/>
</dbReference>
<dbReference type="InterPro" id="IPR020472">
    <property type="entry name" value="WD40_PAC1"/>
</dbReference>
<feature type="compositionally biased region" description="Basic and acidic residues" evidence="4">
    <location>
        <begin position="606"/>
        <end position="616"/>
    </location>
</feature>
<dbReference type="OrthoDB" id="10264376at2759"/>
<sequence length="616" mass="68463">MDDSDFAKYFPSSFGKSGSSSKPKAKTEPRKAPNHADDDAANALRDFMPTSFGKQKTSKSSSSSSSSMPHHQQWKRTASEDASAEESHRRDAGKGSQSASKSKVKSDDEDDDNSDDDDHSDDDDNNDYDAEIISSSVLPISHEINLNEHSKTVSAMALDPAGARLVTGGYDFNVCFWDFAGMDTRFKPFRSMEPCGAHQIHELKYSITGDKILIISGEAKARVYDRNGMEVAEYQKGDPYIRDLRLTSGHVASLTSGAWHPYTKDRFITSSTDGTIRIWDVENIRKQAEVIAYKTKERGGRTPVTTVAYSSDGKMIAGAAEDGTVSLYPSQGPFLRSIHTIENAHVKGTETSCITFSRDSQRMVTRGGDDTVKLWDVRNLKHPLAIAEDVATMTSDVNVIFSPDERLILTGTGVKKNEGYGKILMMNSENLEIVRTVSVSQSSVVRVLWHDKLNQIVAGNADGSARVFYDPEVSKNGAKLCASKAPKKRAVDDYEIDRPIITPHALPMFKEDKVRTNKRKQEKMRNDPVASHRPEMKLTGPGRGGKVGQSVIQHVLTDFSRDTMRDEDPRAALLKYADVVEKDPQWITPAYKTNQPNAVFEDREEEGEHRELKRKK</sequence>
<keyword evidence="2" id="KW-0677">Repeat</keyword>
<dbReference type="PROSITE" id="PS50294">
    <property type="entry name" value="WD_REPEATS_REGION"/>
    <property type="match status" value="2"/>
</dbReference>
<keyword evidence="6" id="KW-1185">Reference proteome</keyword>
<dbReference type="PANTHER" id="PTHR16017">
    <property type="entry name" value="GASTRULATION DEFECTIVE PROTEIN 1-RELATED"/>
    <property type="match status" value="1"/>
</dbReference>
<evidence type="ECO:0000256" key="2">
    <source>
        <dbReference type="ARBA" id="ARBA00022737"/>
    </source>
</evidence>
<accession>A0A9P6RKT0</accession>
<dbReference type="Pfam" id="PF00400">
    <property type="entry name" value="WD40"/>
    <property type="match status" value="4"/>
</dbReference>
<evidence type="ECO:0000256" key="1">
    <source>
        <dbReference type="ARBA" id="ARBA00022574"/>
    </source>
</evidence>
<evidence type="ECO:0000313" key="6">
    <source>
        <dbReference type="Proteomes" id="UP000738325"/>
    </source>
</evidence>
<dbReference type="GO" id="GO:0035861">
    <property type="term" value="C:site of double-strand break"/>
    <property type="evidence" value="ECO:0007669"/>
    <property type="project" value="TreeGrafter"/>
</dbReference>
<feature type="compositionally biased region" description="Low complexity" evidence="4">
    <location>
        <begin position="58"/>
        <end position="67"/>
    </location>
</feature>
<feature type="region of interest" description="Disordered" evidence="4">
    <location>
        <begin position="514"/>
        <end position="547"/>
    </location>
</feature>
<dbReference type="InterPro" id="IPR051858">
    <property type="entry name" value="WD_repeat_GAD-1"/>
</dbReference>